<dbReference type="SMART" id="SM00471">
    <property type="entry name" value="HDc"/>
    <property type="match status" value="1"/>
</dbReference>
<dbReference type="InterPro" id="IPR006675">
    <property type="entry name" value="HDIG_dom"/>
</dbReference>
<dbReference type="InterPro" id="IPR003607">
    <property type="entry name" value="HD/PDEase_dom"/>
</dbReference>
<dbReference type="InterPro" id="IPR043519">
    <property type="entry name" value="NT_sf"/>
</dbReference>
<keyword evidence="2" id="KW-0808">Transferase</keyword>
<feature type="domain" description="HD/PDEase" evidence="8">
    <location>
        <begin position="265"/>
        <end position="426"/>
    </location>
</feature>
<keyword evidence="5" id="KW-0479">Metal-binding</keyword>
<dbReference type="InterPro" id="IPR032828">
    <property type="entry name" value="PolyA_RNA-bd"/>
</dbReference>
<dbReference type="SUPFAM" id="SSF81891">
    <property type="entry name" value="Poly A polymerase C-terminal region-like"/>
    <property type="match status" value="1"/>
</dbReference>
<name>A0A6J6FB11_9ZZZZ</name>
<protein>
    <submittedName>
        <fullName evidence="9">Unannotated protein</fullName>
    </submittedName>
</protein>
<dbReference type="InterPro" id="IPR014065">
    <property type="entry name" value="tRNA_adenylyltransferase"/>
</dbReference>
<evidence type="ECO:0000256" key="5">
    <source>
        <dbReference type="ARBA" id="ARBA00022723"/>
    </source>
</evidence>
<evidence type="ECO:0000256" key="3">
    <source>
        <dbReference type="ARBA" id="ARBA00022694"/>
    </source>
</evidence>
<accession>A0A6J6FB11</accession>
<evidence type="ECO:0000313" key="9">
    <source>
        <dbReference type="EMBL" id="CAB4586061.1"/>
    </source>
</evidence>
<evidence type="ECO:0000256" key="1">
    <source>
        <dbReference type="ARBA" id="ARBA00001946"/>
    </source>
</evidence>
<evidence type="ECO:0000256" key="4">
    <source>
        <dbReference type="ARBA" id="ARBA00022695"/>
    </source>
</evidence>
<dbReference type="CDD" id="cd05398">
    <property type="entry name" value="NT_ClassII-CCAase"/>
    <property type="match status" value="1"/>
</dbReference>
<dbReference type="GO" id="GO:0016779">
    <property type="term" value="F:nucleotidyltransferase activity"/>
    <property type="evidence" value="ECO:0007669"/>
    <property type="project" value="UniProtKB-KW"/>
</dbReference>
<keyword evidence="6" id="KW-0547">Nucleotide-binding</keyword>
<organism evidence="9">
    <name type="scientific">freshwater metagenome</name>
    <dbReference type="NCBI Taxonomy" id="449393"/>
    <lineage>
        <taxon>unclassified sequences</taxon>
        <taxon>metagenomes</taxon>
        <taxon>ecological metagenomes</taxon>
    </lineage>
</organism>
<dbReference type="PANTHER" id="PTHR46173">
    <property type="entry name" value="CCA TRNA NUCLEOTIDYLTRANSFERASE 1, MITOCHONDRIAL"/>
    <property type="match status" value="1"/>
</dbReference>
<dbReference type="Pfam" id="PF12627">
    <property type="entry name" value="PolyA_pol_RNAbd"/>
    <property type="match status" value="1"/>
</dbReference>
<gene>
    <name evidence="9" type="ORF">UFOPK1788_00230</name>
</gene>
<dbReference type="PANTHER" id="PTHR46173:SF1">
    <property type="entry name" value="CCA TRNA NUCLEOTIDYLTRANSFERASE 1, MITOCHONDRIAL"/>
    <property type="match status" value="1"/>
</dbReference>
<keyword evidence="7" id="KW-0460">Magnesium</keyword>
<dbReference type="Pfam" id="PF01966">
    <property type="entry name" value="HD"/>
    <property type="match status" value="1"/>
</dbReference>
<dbReference type="GO" id="GO:0046872">
    <property type="term" value="F:metal ion binding"/>
    <property type="evidence" value="ECO:0007669"/>
    <property type="project" value="UniProtKB-KW"/>
</dbReference>
<dbReference type="GO" id="GO:0000049">
    <property type="term" value="F:tRNA binding"/>
    <property type="evidence" value="ECO:0007669"/>
    <property type="project" value="TreeGrafter"/>
</dbReference>
<comment type="cofactor">
    <cofactor evidence="1">
        <name>Mg(2+)</name>
        <dbReference type="ChEBI" id="CHEBI:18420"/>
    </cofactor>
</comment>
<dbReference type="InterPro" id="IPR002646">
    <property type="entry name" value="PolA_pol_head_dom"/>
</dbReference>
<dbReference type="Pfam" id="PF01743">
    <property type="entry name" value="PolyA_pol"/>
    <property type="match status" value="1"/>
</dbReference>
<dbReference type="AlphaFoldDB" id="A0A6J6FB11"/>
<dbReference type="CDD" id="cd00077">
    <property type="entry name" value="HDc"/>
    <property type="match status" value="1"/>
</dbReference>
<dbReference type="GO" id="GO:0008033">
    <property type="term" value="P:tRNA processing"/>
    <property type="evidence" value="ECO:0007669"/>
    <property type="project" value="UniProtKB-KW"/>
</dbReference>
<keyword evidence="3" id="KW-0819">tRNA processing</keyword>
<dbReference type="Gene3D" id="1.10.3090.10">
    <property type="entry name" value="cca-adding enzyme, domain 2"/>
    <property type="match status" value="1"/>
</dbReference>
<proteinExistence type="predicted"/>
<dbReference type="InterPro" id="IPR006674">
    <property type="entry name" value="HD_domain"/>
</dbReference>
<evidence type="ECO:0000256" key="2">
    <source>
        <dbReference type="ARBA" id="ARBA00022679"/>
    </source>
</evidence>
<dbReference type="NCBIfam" id="TIGR02692">
    <property type="entry name" value="tRNA_CCA_actino"/>
    <property type="match status" value="1"/>
</dbReference>
<dbReference type="InterPro" id="IPR050264">
    <property type="entry name" value="Bact_CCA-adding_enz_type3_sf"/>
</dbReference>
<evidence type="ECO:0000259" key="8">
    <source>
        <dbReference type="SMART" id="SM00471"/>
    </source>
</evidence>
<dbReference type="GO" id="GO:0000166">
    <property type="term" value="F:nucleotide binding"/>
    <property type="evidence" value="ECO:0007669"/>
    <property type="project" value="UniProtKB-KW"/>
</dbReference>
<dbReference type="NCBIfam" id="TIGR00277">
    <property type="entry name" value="HDIG"/>
    <property type="match status" value="1"/>
</dbReference>
<evidence type="ECO:0000256" key="7">
    <source>
        <dbReference type="ARBA" id="ARBA00022842"/>
    </source>
</evidence>
<keyword evidence="4" id="KW-0548">Nucleotidyltransferase</keyword>
<dbReference type="Gene3D" id="3.30.460.10">
    <property type="entry name" value="Beta Polymerase, domain 2"/>
    <property type="match status" value="1"/>
</dbReference>
<reference evidence="9" key="1">
    <citation type="submission" date="2020-05" db="EMBL/GenBank/DDBJ databases">
        <authorList>
            <person name="Chiriac C."/>
            <person name="Salcher M."/>
            <person name="Ghai R."/>
            <person name="Kavagutti S V."/>
        </authorList>
    </citation>
    <scope>NUCLEOTIDE SEQUENCE</scope>
</reference>
<dbReference type="EMBL" id="CAEZUE010000016">
    <property type="protein sequence ID" value="CAB4586061.1"/>
    <property type="molecule type" value="Genomic_DNA"/>
</dbReference>
<dbReference type="SUPFAM" id="SSF81301">
    <property type="entry name" value="Nucleotidyltransferase"/>
    <property type="match status" value="1"/>
</dbReference>
<evidence type="ECO:0000256" key="6">
    <source>
        <dbReference type="ARBA" id="ARBA00022741"/>
    </source>
</evidence>
<sequence>MPLSLDFDVVESVVEAMSRLTALAASPSVAKLSETFVSADRELALVGGPVRDAFLGREVTDLDFATNATPDEILRIIEPIASATWDVGRDFGTIGALIGDDRIEITTYRADEYDRETRKPIVAFGSRIDDDLVRRDFTINSMALTLPGLELIDPSGGFNDLANMILKTPSAPEVSFADDPLRMMRAARFAAQLGVSLSPEVSAAMRDQASSITMISAERVRDELVKTLAADNPVPGIRIVVDSGLADHVLPELPALVREHDEHGRHKDVYEHSLMVLTKSISLEKERFPGEAPDVVGRLAALLHDIGKPATRSFDKPSKTVTFYGHDIVGARMAKKRLTALRFDGDTITRTVNLIRLHLRFFGYSEGAWTDSAIRRYVRDAGDELGRLHILVRSDVTTRNERRLVAMGKAYDDLEARIIDIRAREEIDAIRPDLDGEQIMAILGIGPGRAVGDAWSFLLELRLDEGPLGADEAEKRLRAWASEQGLA</sequence>